<dbReference type="Proteomes" id="UP001172159">
    <property type="component" value="Unassembled WGS sequence"/>
</dbReference>
<organism evidence="2 3">
    <name type="scientific">Apiosordaria backusii</name>
    <dbReference type="NCBI Taxonomy" id="314023"/>
    <lineage>
        <taxon>Eukaryota</taxon>
        <taxon>Fungi</taxon>
        <taxon>Dikarya</taxon>
        <taxon>Ascomycota</taxon>
        <taxon>Pezizomycotina</taxon>
        <taxon>Sordariomycetes</taxon>
        <taxon>Sordariomycetidae</taxon>
        <taxon>Sordariales</taxon>
        <taxon>Lasiosphaeriaceae</taxon>
        <taxon>Apiosordaria</taxon>
    </lineage>
</organism>
<protein>
    <recommendedName>
        <fullName evidence="4">Secreted protein</fullName>
    </recommendedName>
</protein>
<feature type="chain" id="PRO_5041403306" description="Secreted protein" evidence="1">
    <location>
        <begin position="20"/>
        <end position="82"/>
    </location>
</feature>
<keyword evidence="3" id="KW-1185">Reference proteome</keyword>
<proteinExistence type="predicted"/>
<dbReference type="AlphaFoldDB" id="A0AA39ZS25"/>
<name>A0AA39ZS25_9PEZI</name>
<sequence>MWFPMFVSALRLLSQQVEPKSTNKTMMKRPCSPHMGRQTESTICWRSETAHSHTDRDDVAMSKTPSGCILWASRSSREGCRS</sequence>
<accession>A0AA39ZS25</accession>
<evidence type="ECO:0000256" key="1">
    <source>
        <dbReference type="SAM" id="SignalP"/>
    </source>
</evidence>
<evidence type="ECO:0008006" key="4">
    <source>
        <dbReference type="Google" id="ProtNLM"/>
    </source>
</evidence>
<evidence type="ECO:0000313" key="2">
    <source>
        <dbReference type="EMBL" id="KAK0702631.1"/>
    </source>
</evidence>
<keyword evidence="1" id="KW-0732">Signal</keyword>
<evidence type="ECO:0000313" key="3">
    <source>
        <dbReference type="Proteomes" id="UP001172159"/>
    </source>
</evidence>
<gene>
    <name evidence="2" type="ORF">B0T21DRAFT_110833</name>
</gene>
<feature type="signal peptide" evidence="1">
    <location>
        <begin position="1"/>
        <end position="19"/>
    </location>
</feature>
<reference evidence="2" key="1">
    <citation type="submission" date="2023-06" db="EMBL/GenBank/DDBJ databases">
        <title>Genome-scale phylogeny and comparative genomics of the fungal order Sordariales.</title>
        <authorList>
            <consortium name="Lawrence Berkeley National Laboratory"/>
            <person name="Hensen N."/>
            <person name="Bonometti L."/>
            <person name="Westerberg I."/>
            <person name="Brannstrom I.O."/>
            <person name="Guillou S."/>
            <person name="Cros-Aarteil S."/>
            <person name="Calhoun S."/>
            <person name="Haridas S."/>
            <person name="Kuo A."/>
            <person name="Mondo S."/>
            <person name="Pangilinan J."/>
            <person name="Riley R."/>
            <person name="Labutti K."/>
            <person name="Andreopoulos B."/>
            <person name="Lipzen A."/>
            <person name="Chen C."/>
            <person name="Yanf M."/>
            <person name="Daum C."/>
            <person name="Ng V."/>
            <person name="Clum A."/>
            <person name="Steindorff A."/>
            <person name="Ohm R."/>
            <person name="Martin F."/>
            <person name="Silar P."/>
            <person name="Natvig D."/>
            <person name="Lalanne C."/>
            <person name="Gautier V."/>
            <person name="Ament-Velasquez S.L."/>
            <person name="Kruys A."/>
            <person name="Hutchinson M.I."/>
            <person name="Powell A.J."/>
            <person name="Barry K."/>
            <person name="Miller A.N."/>
            <person name="Grigoriev I.V."/>
            <person name="Debuchy R."/>
            <person name="Gladieux P."/>
            <person name="Thoren M.H."/>
            <person name="Johannesson H."/>
        </authorList>
    </citation>
    <scope>NUCLEOTIDE SEQUENCE</scope>
    <source>
        <strain evidence="2">CBS 540.89</strain>
    </source>
</reference>
<dbReference type="EMBL" id="JAUKTV010000024">
    <property type="protein sequence ID" value="KAK0702631.1"/>
    <property type="molecule type" value="Genomic_DNA"/>
</dbReference>
<comment type="caution">
    <text evidence="2">The sequence shown here is derived from an EMBL/GenBank/DDBJ whole genome shotgun (WGS) entry which is preliminary data.</text>
</comment>